<evidence type="ECO:0000313" key="6">
    <source>
        <dbReference type="EMBL" id="RWY54351.1"/>
    </source>
</evidence>
<dbReference type="AlphaFoldDB" id="A0A444MRU7"/>
<dbReference type="RefSeq" id="WP_128533786.1">
    <property type="nucleotide sequence ID" value="NZ_SBIW01000003.1"/>
</dbReference>
<comment type="similarity">
    <text evidence="1">Belongs to the acetokinase family.</text>
</comment>
<gene>
    <name evidence="6" type="ORF">EPL05_09970</name>
</gene>
<keyword evidence="4" id="KW-0418">Kinase</keyword>
<evidence type="ECO:0000256" key="1">
    <source>
        <dbReference type="ARBA" id="ARBA00008748"/>
    </source>
</evidence>
<comment type="caution">
    <text evidence="6">The sequence shown here is derived from an EMBL/GenBank/DDBJ whole genome shotgun (WGS) entry which is preliminary data.</text>
</comment>
<keyword evidence="3" id="KW-0547">Nucleotide-binding</keyword>
<evidence type="ECO:0000256" key="2">
    <source>
        <dbReference type="ARBA" id="ARBA00022679"/>
    </source>
</evidence>
<protein>
    <submittedName>
        <fullName evidence="6">Uncharacterized protein</fullName>
    </submittedName>
</protein>
<dbReference type="Gene3D" id="3.30.420.40">
    <property type="match status" value="1"/>
</dbReference>
<keyword evidence="2" id="KW-0808">Transferase</keyword>
<organism evidence="6 7">
    <name type="scientific">Mucilaginibacter gilvus</name>
    <dbReference type="NCBI Taxonomy" id="2305909"/>
    <lineage>
        <taxon>Bacteria</taxon>
        <taxon>Pseudomonadati</taxon>
        <taxon>Bacteroidota</taxon>
        <taxon>Sphingobacteriia</taxon>
        <taxon>Sphingobacteriales</taxon>
        <taxon>Sphingobacteriaceae</taxon>
        <taxon>Mucilaginibacter</taxon>
    </lineage>
</organism>
<dbReference type="InterPro" id="IPR000890">
    <property type="entry name" value="Aliphatic_acid_kin_short-chain"/>
</dbReference>
<evidence type="ECO:0000256" key="5">
    <source>
        <dbReference type="ARBA" id="ARBA00022840"/>
    </source>
</evidence>
<dbReference type="Proteomes" id="UP000286701">
    <property type="component" value="Unassembled WGS sequence"/>
</dbReference>
<sequence length="41" mass="4252">MTNRSELYILVINCGSSSLKFSLYDATGSEPGILGSISGIG</sequence>
<dbReference type="PROSITE" id="PS01075">
    <property type="entry name" value="ACETATE_KINASE_1"/>
    <property type="match status" value="1"/>
</dbReference>
<dbReference type="EMBL" id="SBIW01000003">
    <property type="protein sequence ID" value="RWY54351.1"/>
    <property type="molecule type" value="Genomic_DNA"/>
</dbReference>
<name>A0A444MRU7_9SPHI</name>
<reference evidence="6 7" key="1">
    <citation type="submission" date="2019-01" db="EMBL/GenBank/DDBJ databases">
        <title>Mucilaginibacter antarcticum sp. nov., isolated from antarctic soil.</title>
        <authorList>
            <person name="Yan Y.-Q."/>
            <person name="Du Z.-J."/>
        </authorList>
    </citation>
    <scope>NUCLEOTIDE SEQUENCE [LARGE SCALE GENOMIC DNA]</scope>
    <source>
        <strain evidence="6 7">F01003</strain>
    </source>
</reference>
<accession>A0A444MRU7</accession>
<dbReference type="SUPFAM" id="SSF53067">
    <property type="entry name" value="Actin-like ATPase domain"/>
    <property type="match status" value="1"/>
</dbReference>
<dbReference type="InterPro" id="IPR023865">
    <property type="entry name" value="Aliphatic_acid_kinase_CS"/>
</dbReference>
<evidence type="ECO:0000256" key="3">
    <source>
        <dbReference type="ARBA" id="ARBA00022741"/>
    </source>
</evidence>
<dbReference type="InterPro" id="IPR043129">
    <property type="entry name" value="ATPase_NBD"/>
</dbReference>
<dbReference type="GO" id="GO:0005524">
    <property type="term" value="F:ATP binding"/>
    <property type="evidence" value="ECO:0007669"/>
    <property type="project" value="UniProtKB-KW"/>
</dbReference>
<proteinExistence type="inferred from homology"/>
<dbReference type="Pfam" id="PF00871">
    <property type="entry name" value="Acetate_kinase"/>
    <property type="match status" value="1"/>
</dbReference>
<keyword evidence="7" id="KW-1185">Reference proteome</keyword>
<dbReference type="GO" id="GO:0016774">
    <property type="term" value="F:phosphotransferase activity, carboxyl group as acceptor"/>
    <property type="evidence" value="ECO:0007669"/>
    <property type="project" value="InterPro"/>
</dbReference>
<keyword evidence="5" id="KW-0067">ATP-binding</keyword>
<evidence type="ECO:0000313" key="7">
    <source>
        <dbReference type="Proteomes" id="UP000286701"/>
    </source>
</evidence>
<dbReference type="GO" id="GO:0016301">
    <property type="term" value="F:kinase activity"/>
    <property type="evidence" value="ECO:0007669"/>
    <property type="project" value="UniProtKB-KW"/>
</dbReference>
<evidence type="ECO:0000256" key="4">
    <source>
        <dbReference type="ARBA" id="ARBA00022777"/>
    </source>
</evidence>